<evidence type="ECO:0000313" key="1">
    <source>
        <dbReference type="EMBL" id="EMI16146.1"/>
    </source>
</evidence>
<keyword evidence="2" id="KW-1185">Reference proteome</keyword>
<name>M5RAQ6_9BACT</name>
<protein>
    <submittedName>
        <fullName evidence="1">Uncharacterized protein</fullName>
    </submittedName>
</protein>
<organism evidence="1 2">
    <name type="scientific">Rhodopirellula maiorica SM1</name>
    <dbReference type="NCBI Taxonomy" id="1265738"/>
    <lineage>
        <taxon>Bacteria</taxon>
        <taxon>Pseudomonadati</taxon>
        <taxon>Planctomycetota</taxon>
        <taxon>Planctomycetia</taxon>
        <taxon>Pirellulales</taxon>
        <taxon>Pirellulaceae</taxon>
        <taxon>Novipirellula</taxon>
    </lineage>
</organism>
<evidence type="ECO:0000313" key="2">
    <source>
        <dbReference type="Proteomes" id="UP000011991"/>
    </source>
</evidence>
<dbReference type="PATRIC" id="fig|1265738.3.peg.6908"/>
<proteinExistence type="predicted"/>
<comment type="caution">
    <text evidence="1">The sequence shown here is derived from an EMBL/GenBank/DDBJ whole genome shotgun (WGS) entry which is preliminary data.</text>
</comment>
<dbReference type="Proteomes" id="UP000011991">
    <property type="component" value="Unassembled WGS sequence"/>
</dbReference>
<dbReference type="AlphaFoldDB" id="M5RAQ6"/>
<sequence length="47" mass="5331">MGNVMINGQPFSRIDPLHQTIVLKIISHLEGETIEDKSQLSAWAKKR</sequence>
<gene>
    <name evidence="1" type="ORF">RMSM_06921</name>
</gene>
<reference evidence="1 2" key="1">
    <citation type="journal article" date="2013" name="Mar. Genomics">
        <title>Expression of sulfatases in Rhodopirellula baltica and the diversity of sulfatases in the genus Rhodopirellula.</title>
        <authorList>
            <person name="Wegner C.E."/>
            <person name="Richter-Heitmann T."/>
            <person name="Klindworth A."/>
            <person name="Klockow C."/>
            <person name="Richter M."/>
            <person name="Achstetter T."/>
            <person name="Glockner F.O."/>
            <person name="Harder J."/>
        </authorList>
    </citation>
    <scope>NUCLEOTIDE SEQUENCE [LARGE SCALE GENOMIC DNA]</scope>
    <source>
        <strain evidence="1 2">SM1</strain>
    </source>
</reference>
<dbReference type="EMBL" id="ANOG01000989">
    <property type="protein sequence ID" value="EMI16146.1"/>
    <property type="molecule type" value="Genomic_DNA"/>
</dbReference>
<accession>M5RAQ6</accession>